<sequence>MLNIDTSFIENTGERMISSSSSSSSSLNLQPVAMTERDKSRYTEGSVNIGGSVGHLLVHSQSSDDEQRHYAKSQVCTVLRRRVPPCAETSATALFSCPRSVER</sequence>
<protein>
    <submittedName>
        <fullName evidence="2">Uncharacterized protein</fullName>
    </submittedName>
</protein>
<evidence type="ECO:0000313" key="3">
    <source>
        <dbReference type="Proteomes" id="UP000299102"/>
    </source>
</evidence>
<reference evidence="2 3" key="1">
    <citation type="journal article" date="2019" name="Commun. Biol.">
        <title>The bagworm genome reveals a unique fibroin gene that provides high tensile strength.</title>
        <authorList>
            <person name="Kono N."/>
            <person name="Nakamura H."/>
            <person name="Ohtoshi R."/>
            <person name="Tomita M."/>
            <person name="Numata K."/>
            <person name="Arakawa K."/>
        </authorList>
    </citation>
    <scope>NUCLEOTIDE SEQUENCE [LARGE SCALE GENOMIC DNA]</scope>
</reference>
<keyword evidence="3" id="KW-1185">Reference proteome</keyword>
<proteinExistence type="predicted"/>
<dbReference type="Proteomes" id="UP000299102">
    <property type="component" value="Unassembled WGS sequence"/>
</dbReference>
<dbReference type="EMBL" id="BGZK01000469">
    <property type="protein sequence ID" value="GBP45680.1"/>
    <property type="molecule type" value="Genomic_DNA"/>
</dbReference>
<dbReference type="AlphaFoldDB" id="A0A4C1W471"/>
<evidence type="ECO:0000313" key="2">
    <source>
        <dbReference type="EMBL" id="GBP45680.1"/>
    </source>
</evidence>
<gene>
    <name evidence="2" type="ORF">EVAR_35948_1</name>
</gene>
<name>A0A4C1W471_EUMVA</name>
<comment type="caution">
    <text evidence="2">The sequence shown here is derived from an EMBL/GenBank/DDBJ whole genome shotgun (WGS) entry which is preliminary data.</text>
</comment>
<accession>A0A4C1W471</accession>
<evidence type="ECO:0000256" key="1">
    <source>
        <dbReference type="SAM" id="MobiDB-lite"/>
    </source>
</evidence>
<organism evidence="2 3">
    <name type="scientific">Eumeta variegata</name>
    <name type="common">Bagworm moth</name>
    <name type="synonym">Eumeta japonica</name>
    <dbReference type="NCBI Taxonomy" id="151549"/>
    <lineage>
        <taxon>Eukaryota</taxon>
        <taxon>Metazoa</taxon>
        <taxon>Ecdysozoa</taxon>
        <taxon>Arthropoda</taxon>
        <taxon>Hexapoda</taxon>
        <taxon>Insecta</taxon>
        <taxon>Pterygota</taxon>
        <taxon>Neoptera</taxon>
        <taxon>Endopterygota</taxon>
        <taxon>Lepidoptera</taxon>
        <taxon>Glossata</taxon>
        <taxon>Ditrysia</taxon>
        <taxon>Tineoidea</taxon>
        <taxon>Psychidae</taxon>
        <taxon>Oiketicinae</taxon>
        <taxon>Eumeta</taxon>
    </lineage>
</organism>
<feature type="region of interest" description="Disordered" evidence="1">
    <location>
        <begin position="13"/>
        <end position="40"/>
    </location>
</feature>